<proteinExistence type="predicted"/>
<dbReference type="EMBL" id="JACIDJ010000003">
    <property type="protein sequence ID" value="MBB3898657.1"/>
    <property type="molecule type" value="Genomic_DNA"/>
</dbReference>
<feature type="compositionally biased region" description="Basic and acidic residues" evidence="1">
    <location>
        <begin position="37"/>
        <end position="46"/>
    </location>
</feature>
<organism evidence="2 3">
    <name type="scientific">Roseococcus suduntuyensis</name>
    <dbReference type="NCBI Taxonomy" id="455361"/>
    <lineage>
        <taxon>Bacteria</taxon>
        <taxon>Pseudomonadati</taxon>
        <taxon>Pseudomonadota</taxon>
        <taxon>Alphaproteobacteria</taxon>
        <taxon>Acetobacterales</taxon>
        <taxon>Roseomonadaceae</taxon>
        <taxon>Roseococcus</taxon>
    </lineage>
</organism>
<dbReference type="Proteomes" id="UP000553193">
    <property type="component" value="Unassembled WGS sequence"/>
</dbReference>
<gene>
    <name evidence="2" type="ORF">GGQ83_002100</name>
</gene>
<evidence type="ECO:0000313" key="3">
    <source>
        <dbReference type="Proteomes" id="UP000553193"/>
    </source>
</evidence>
<reference evidence="2 3" key="1">
    <citation type="submission" date="2020-08" db="EMBL/GenBank/DDBJ databases">
        <title>Genomic Encyclopedia of Type Strains, Phase IV (KMG-IV): sequencing the most valuable type-strain genomes for metagenomic binning, comparative biology and taxonomic classification.</title>
        <authorList>
            <person name="Goeker M."/>
        </authorList>
    </citation>
    <scope>NUCLEOTIDE SEQUENCE [LARGE SCALE GENOMIC DNA]</scope>
    <source>
        <strain evidence="2 3">DSM 19979</strain>
    </source>
</reference>
<dbReference type="RefSeq" id="WP_184383754.1">
    <property type="nucleotide sequence ID" value="NZ_JACIDJ010000003.1"/>
</dbReference>
<name>A0A840AC40_9PROT</name>
<comment type="caution">
    <text evidence="2">The sequence shown here is derived from an EMBL/GenBank/DDBJ whole genome shotgun (WGS) entry which is preliminary data.</text>
</comment>
<dbReference type="AlphaFoldDB" id="A0A840AC40"/>
<sequence>MAQKKQDHRPDPALAEPKFTGVPRQEPNPSPGIARHFSQEHDRVAEAGRLGGKPGAETRDKTRG</sequence>
<keyword evidence="3" id="KW-1185">Reference proteome</keyword>
<protein>
    <submittedName>
        <fullName evidence="2">Uncharacterized protein</fullName>
    </submittedName>
</protein>
<feature type="region of interest" description="Disordered" evidence="1">
    <location>
        <begin position="1"/>
        <end position="64"/>
    </location>
</feature>
<evidence type="ECO:0000256" key="1">
    <source>
        <dbReference type="SAM" id="MobiDB-lite"/>
    </source>
</evidence>
<accession>A0A840AC40</accession>
<evidence type="ECO:0000313" key="2">
    <source>
        <dbReference type="EMBL" id="MBB3898657.1"/>
    </source>
</evidence>
<feature type="compositionally biased region" description="Basic and acidic residues" evidence="1">
    <location>
        <begin position="1"/>
        <end position="11"/>
    </location>
</feature>